<feature type="region of interest" description="Disordered" evidence="1">
    <location>
        <begin position="296"/>
        <end position="330"/>
    </location>
</feature>
<organism evidence="3 4">
    <name type="scientific">Variovorax ureilyticus</name>
    <dbReference type="NCBI Taxonomy" id="1836198"/>
    <lineage>
        <taxon>Bacteria</taxon>
        <taxon>Pseudomonadati</taxon>
        <taxon>Pseudomonadota</taxon>
        <taxon>Betaproteobacteria</taxon>
        <taxon>Burkholderiales</taxon>
        <taxon>Comamonadaceae</taxon>
        <taxon>Variovorax</taxon>
    </lineage>
</organism>
<dbReference type="Gene3D" id="3.10.620.30">
    <property type="match status" value="1"/>
</dbReference>
<evidence type="ECO:0000313" key="3">
    <source>
        <dbReference type="EMBL" id="MEJ8812338.1"/>
    </source>
</evidence>
<accession>A0ABU8VFI7</accession>
<dbReference type="InterPro" id="IPR002931">
    <property type="entry name" value="Transglutaminase-like"/>
</dbReference>
<dbReference type="Pfam" id="PF01841">
    <property type="entry name" value="Transglut_core"/>
    <property type="match status" value="1"/>
</dbReference>
<dbReference type="Pfam" id="PF08379">
    <property type="entry name" value="Bact_transglu_N"/>
    <property type="match status" value="1"/>
</dbReference>
<dbReference type="RefSeq" id="WP_340357604.1">
    <property type="nucleotide sequence ID" value="NZ_JBBKZU010000006.1"/>
</dbReference>
<dbReference type="InterPro" id="IPR013589">
    <property type="entry name" value="Bac_transglu_N"/>
</dbReference>
<dbReference type="InterPro" id="IPR038765">
    <property type="entry name" value="Papain-like_cys_pep_sf"/>
</dbReference>
<feature type="domain" description="Transglutaminase-like" evidence="2">
    <location>
        <begin position="177"/>
        <end position="251"/>
    </location>
</feature>
<dbReference type="EMBL" id="JBBKZU010000006">
    <property type="protein sequence ID" value="MEJ8812338.1"/>
    <property type="molecule type" value="Genomic_DNA"/>
</dbReference>
<proteinExistence type="predicted"/>
<gene>
    <name evidence="3" type="ORF">WKW77_14735</name>
</gene>
<sequence>MLLHVTHFTRYDYTPPVDTAQHLAHLKPMNTPSQRLVSHALRITPPPAQSSESPDVYGNTRNFFALDSTHEELFVTAESVVETSVPQLPASVARDLPWEEVRERFRYIKDSHYDPAAEFLFPSRYVPRHDDFAAYARPSFAAGRPTFDVAMDLALRMFKDFDYDAESTEISTPAVEALAQRGGVCQDFAHIMIACLRTLGLPARYVSGYLLTQPPPGQPRLVGADASHAWVSVYLPGADGPGDWVDFDPTNGRQPGEDYVTLAVGRDYSDVSPMRGVLHGGARHSLHVGVTVQPIEERRDEAANAARAQAGPVADNPPSDSQPSDNKDIP</sequence>
<protein>
    <submittedName>
        <fullName evidence="3">Transglutaminase family protein</fullName>
    </submittedName>
</protein>
<dbReference type="PANTHER" id="PTHR33490">
    <property type="entry name" value="BLR5614 PROTEIN-RELATED"/>
    <property type="match status" value="1"/>
</dbReference>
<evidence type="ECO:0000313" key="4">
    <source>
        <dbReference type="Proteomes" id="UP001365846"/>
    </source>
</evidence>
<dbReference type="PANTHER" id="PTHR33490:SF7">
    <property type="entry name" value="BLR2979 PROTEIN"/>
    <property type="match status" value="1"/>
</dbReference>
<reference evidence="3 4" key="1">
    <citation type="submission" date="2024-03" db="EMBL/GenBank/DDBJ databases">
        <title>Novel species of the genus Variovorax.</title>
        <authorList>
            <person name="Liu Q."/>
            <person name="Xin Y.-H."/>
        </authorList>
    </citation>
    <scope>NUCLEOTIDE SEQUENCE [LARGE SCALE GENOMIC DNA]</scope>
    <source>
        <strain evidence="3 4">KACC 18899</strain>
    </source>
</reference>
<dbReference type="Proteomes" id="UP001365846">
    <property type="component" value="Unassembled WGS sequence"/>
</dbReference>
<dbReference type="SUPFAM" id="SSF54001">
    <property type="entry name" value="Cysteine proteinases"/>
    <property type="match status" value="1"/>
</dbReference>
<keyword evidence="4" id="KW-1185">Reference proteome</keyword>
<evidence type="ECO:0000256" key="1">
    <source>
        <dbReference type="SAM" id="MobiDB-lite"/>
    </source>
</evidence>
<comment type="caution">
    <text evidence="3">The sequence shown here is derived from an EMBL/GenBank/DDBJ whole genome shotgun (WGS) entry which is preliminary data.</text>
</comment>
<name>A0ABU8VFI7_9BURK</name>
<dbReference type="SMART" id="SM00460">
    <property type="entry name" value="TGc"/>
    <property type="match status" value="1"/>
</dbReference>
<evidence type="ECO:0000259" key="2">
    <source>
        <dbReference type="SMART" id="SM00460"/>
    </source>
</evidence>